<dbReference type="Proteomes" id="UP001140234">
    <property type="component" value="Unassembled WGS sequence"/>
</dbReference>
<evidence type="ECO:0000313" key="2">
    <source>
        <dbReference type="Proteomes" id="UP001140234"/>
    </source>
</evidence>
<keyword evidence="2" id="KW-1185">Reference proteome</keyword>
<proteinExistence type="predicted"/>
<comment type="caution">
    <text evidence="1">The sequence shown here is derived from an EMBL/GenBank/DDBJ whole genome shotgun (WGS) entry which is preliminary data.</text>
</comment>
<evidence type="ECO:0000313" key="1">
    <source>
        <dbReference type="EMBL" id="KAJ2768735.1"/>
    </source>
</evidence>
<reference evidence="1" key="1">
    <citation type="submission" date="2022-07" db="EMBL/GenBank/DDBJ databases">
        <title>Phylogenomic reconstructions and comparative analyses of Kickxellomycotina fungi.</title>
        <authorList>
            <person name="Reynolds N.K."/>
            <person name="Stajich J.E."/>
            <person name="Barry K."/>
            <person name="Grigoriev I.V."/>
            <person name="Crous P."/>
            <person name="Smith M.E."/>
        </authorList>
    </citation>
    <scope>NUCLEOTIDE SEQUENCE</scope>
    <source>
        <strain evidence="1">CBS 109366</strain>
    </source>
</reference>
<gene>
    <name evidence="1" type="primary">EXO84</name>
    <name evidence="1" type="ORF">IWQ57_003410</name>
</gene>
<accession>A0ACC1JW92</accession>
<organism evidence="1 2">
    <name type="scientific">Coemansia nantahalensis</name>
    <dbReference type="NCBI Taxonomy" id="2789366"/>
    <lineage>
        <taxon>Eukaryota</taxon>
        <taxon>Fungi</taxon>
        <taxon>Fungi incertae sedis</taxon>
        <taxon>Zoopagomycota</taxon>
        <taxon>Kickxellomycotina</taxon>
        <taxon>Kickxellomycetes</taxon>
        <taxon>Kickxellales</taxon>
        <taxon>Kickxellaceae</taxon>
        <taxon>Coemansia</taxon>
    </lineage>
</organism>
<protein>
    <submittedName>
        <fullName evidence="1">Exocyst complex component exo84</fullName>
    </submittedName>
</protein>
<dbReference type="EMBL" id="JANBUJ010001100">
    <property type="protein sequence ID" value="KAJ2768735.1"/>
    <property type="molecule type" value="Genomic_DNA"/>
</dbReference>
<name>A0ACC1JW92_9FUNG</name>
<feature type="non-terminal residue" evidence="1">
    <location>
        <position position="889"/>
    </location>
</feature>
<sequence length="889" mass="97514">MDSDAKGMRRVGPARTRARPDAGGAAASSESAGGDGRGELPAVSMSRLSKPDFQAEEYLREALRGTPERGIRHFRKGLDEARKAASKNLQKNVYRNYESFVFISKEISSMKRDMQLLRELLHSISEVGDELMDGDDAPADAPAAAAAMRRRTMRMSMANQEDMFKDQLARLWRTVRGAQRLVPFAPGRHVVGDLRNVNELSPSTLQTRQQVDIVVLSDMLLLAARRRRGAHAQTVLVADRAFALADVTVADVTDAARSGFLVRIVNRAETFLFGFRGADAKDEFLLLISHARAGVFTGDAPLPLPPVPGLPAGRAAQKPDQADQKPRQRPARAAAAGGAKDEDGARRQQTAELLDALDIHIARREFPAAVALVLRLRDQAGGGSGKAAQRAAEAQTAELARLVLADLRIPCSPRKQAAASVALLRRLGWDKEAKDAFLAARSATIKSRTRQLRLEGNTQLYIRELAIVYFRLIRNTCEWYAELFADPTMVSALIAWVRREMAGYAAIFRRHVFHEAQRFQVVASCLGHTLAEVDILGHAGLDLRFMLDQEFFPDLTGCIRSYEARCRAQLDKVVAADSLAVAIKVSTANYEGAARLLGPQIPLVASVGKLDEALTAFGNELRFIARDSLYSQVAASVLAIIESVLKQFLAVLRSGARTHAQELALLVGTQAVVSWVIPRAASHLDRIFGRPAADIHSLEQRLEAFPASLQDVFCQRQAVAMARATFDFATADFAEARTVDDAAMAPSDAMVQLLRAMGAVARELDRWPLPKRAVLGSIVDCLFVQMIDHRNWEGAGGARRAFSHYGVHRLVLDVHFLLRVCGSLVSKSTNTLANRVCEKALRAYFAAAAAAPGEMRNKSWYDARVLDAMRALGFSFPDFGRGFEHRSQQ</sequence>